<reference evidence="1" key="1">
    <citation type="journal article" date="2020" name="Nature">
        <title>Giant virus diversity and host interactions through global metagenomics.</title>
        <authorList>
            <person name="Schulz F."/>
            <person name="Roux S."/>
            <person name="Paez-Espino D."/>
            <person name="Jungbluth S."/>
            <person name="Walsh D.A."/>
            <person name="Denef V.J."/>
            <person name="McMahon K.D."/>
            <person name="Konstantinidis K.T."/>
            <person name="Eloe-Fadrosh E.A."/>
            <person name="Kyrpides N.C."/>
            <person name="Woyke T."/>
        </authorList>
    </citation>
    <scope>NUCLEOTIDE SEQUENCE</scope>
    <source>
        <strain evidence="1">GVMAG-S-ERX555943-30</strain>
    </source>
</reference>
<organism evidence="1">
    <name type="scientific">viral metagenome</name>
    <dbReference type="NCBI Taxonomy" id="1070528"/>
    <lineage>
        <taxon>unclassified sequences</taxon>
        <taxon>metagenomes</taxon>
        <taxon>organismal metagenomes</taxon>
    </lineage>
</organism>
<proteinExistence type="predicted"/>
<dbReference type="EMBL" id="MN738750">
    <property type="protein sequence ID" value="QHS83222.1"/>
    <property type="molecule type" value="Genomic_DNA"/>
</dbReference>
<dbReference type="InterPro" id="IPR043918">
    <property type="entry name" value="DUF5760"/>
</dbReference>
<dbReference type="Pfam" id="PF19064">
    <property type="entry name" value="DUF5760"/>
    <property type="match status" value="1"/>
</dbReference>
<accession>A0A6C0ATV3</accession>
<evidence type="ECO:0000313" key="1">
    <source>
        <dbReference type="EMBL" id="QHS83222.1"/>
    </source>
</evidence>
<name>A0A6C0ATV3_9ZZZZ</name>
<protein>
    <submittedName>
        <fullName evidence="1">Uncharacterized protein</fullName>
    </submittedName>
</protein>
<sequence length="126" mass="15121">MSSNENTIIPYQPPKDLIENIQKWVLLDSKLKEINEKTKKMRDMKNELSSNITHYMKDNNLKNHIEISDGELRMHEKKEYTSLSFGFIEKCLKEIINDEKQIDFIIQYLKSKRETTHSTEIKRIYK</sequence>
<dbReference type="AlphaFoldDB" id="A0A6C0ATV3"/>